<reference evidence="1 2" key="1">
    <citation type="submission" date="2018-12" db="EMBL/GenBank/DDBJ databases">
        <authorList>
            <person name="Tiukova I."/>
            <person name="Dainat J."/>
        </authorList>
    </citation>
    <scope>NUCLEOTIDE SEQUENCE [LARGE SCALE GENOMIC DNA]</scope>
</reference>
<evidence type="ECO:0000313" key="1">
    <source>
        <dbReference type="EMBL" id="VEU21305.1"/>
    </source>
</evidence>
<sequence length="104" mass="11938">MVPEEADERKLEAELESINVEDELQKLFARKSTLSEKELDFYSARLNDGEILKSKENRLFLASILKDLEAGQDNLQIDTKILDFMKNHVGITWCVSLRRIVAGL</sequence>
<evidence type="ECO:0000313" key="2">
    <source>
        <dbReference type="Proteomes" id="UP000290900"/>
    </source>
</evidence>
<protein>
    <submittedName>
        <fullName evidence="1">DEKNAAC102427</fullName>
    </submittedName>
</protein>
<dbReference type="InParanoid" id="A0A448YK42"/>
<proteinExistence type="predicted"/>
<dbReference type="EMBL" id="CAACVR010000012">
    <property type="protein sequence ID" value="VEU21305.1"/>
    <property type="molecule type" value="Genomic_DNA"/>
</dbReference>
<name>A0A448YK42_BRENA</name>
<organism evidence="1 2">
    <name type="scientific">Brettanomyces naardenensis</name>
    <name type="common">Yeast</name>
    <dbReference type="NCBI Taxonomy" id="13370"/>
    <lineage>
        <taxon>Eukaryota</taxon>
        <taxon>Fungi</taxon>
        <taxon>Dikarya</taxon>
        <taxon>Ascomycota</taxon>
        <taxon>Saccharomycotina</taxon>
        <taxon>Pichiomycetes</taxon>
        <taxon>Pichiales</taxon>
        <taxon>Pichiaceae</taxon>
        <taxon>Brettanomyces</taxon>
    </lineage>
</organism>
<dbReference type="Proteomes" id="UP000290900">
    <property type="component" value="Unassembled WGS sequence"/>
</dbReference>
<dbReference type="OrthoDB" id="4090463at2759"/>
<keyword evidence="2" id="KW-1185">Reference proteome</keyword>
<dbReference type="AlphaFoldDB" id="A0A448YK42"/>
<gene>
    <name evidence="1" type="ORF">BRENAR_LOCUS2040</name>
</gene>
<accession>A0A448YK42</accession>